<dbReference type="GeneTree" id="ENSGT00960000186612"/>
<protein>
    <recommendedName>
        <fullName evidence="13">Vomeronasal type-1 receptor</fullName>
    </recommendedName>
</protein>
<evidence type="ECO:0000313" key="14">
    <source>
        <dbReference type="Ensembl" id="ENSBMSP00010025539.1"/>
    </source>
</evidence>
<keyword evidence="11" id="KW-0325">Glycoprotein</keyword>
<keyword evidence="7 13" id="KW-1133">Transmembrane helix</keyword>
<dbReference type="OMA" id="LCWIVHL"/>
<keyword evidence="5 13" id="KW-0589">Pheromone response</keyword>
<evidence type="ECO:0000256" key="5">
    <source>
        <dbReference type="ARBA" id="ARBA00022507"/>
    </source>
</evidence>
<evidence type="ECO:0000256" key="4">
    <source>
        <dbReference type="ARBA" id="ARBA00022475"/>
    </source>
</evidence>
<organism evidence="14">
    <name type="scientific">Balaenoptera musculus</name>
    <name type="common">Blue whale</name>
    <dbReference type="NCBI Taxonomy" id="9771"/>
    <lineage>
        <taxon>Eukaryota</taxon>
        <taxon>Metazoa</taxon>
        <taxon>Chordata</taxon>
        <taxon>Craniata</taxon>
        <taxon>Vertebrata</taxon>
        <taxon>Euteleostomi</taxon>
        <taxon>Mammalia</taxon>
        <taxon>Eutheria</taxon>
        <taxon>Laurasiatheria</taxon>
        <taxon>Artiodactyla</taxon>
        <taxon>Whippomorpha</taxon>
        <taxon>Cetacea</taxon>
        <taxon>Mysticeti</taxon>
        <taxon>Balaenopteridae</taxon>
        <taxon>Balaenoptera</taxon>
    </lineage>
</organism>
<evidence type="ECO:0000256" key="10">
    <source>
        <dbReference type="ARBA" id="ARBA00023170"/>
    </source>
</evidence>
<dbReference type="GO" id="GO:0005886">
    <property type="term" value="C:plasma membrane"/>
    <property type="evidence" value="ECO:0007669"/>
    <property type="project" value="UniProtKB-SubCell"/>
</dbReference>
<evidence type="ECO:0000256" key="3">
    <source>
        <dbReference type="ARBA" id="ARBA00010663"/>
    </source>
</evidence>
<evidence type="ECO:0000256" key="7">
    <source>
        <dbReference type="ARBA" id="ARBA00022989"/>
    </source>
</evidence>
<dbReference type="AlphaFoldDB" id="A0A8C0DTB0"/>
<proteinExistence type="inferred from homology"/>
<reference evidence="14" key="1">
    <citation type="submission" date="2023-09" db="UniProtKB">
        <authorList>
            <consortium name="Ensembl"/>
        </authorList>
    </citation>
    <scope>IDENTIFICATION</scope>
</reference>
<name>A0A8C0DTB0_BALMU</name>
<dbReference type="Ensembl" id="ENSBMST00010028115.1">
    <property type="protein sequence ID" value="ENSBMSP00010025539.1"/>
    <property type="gene ID" value="ENSBMSG00010018533.1"/>
</dbReference>
<dbReference type="FunFam" id="1.20.1070.10:FF:000033">
    <property type="entry name" value="Vomeronasal type-1 receptor"/>
    <property type="match status" value="1"/>
</dbReference>
<comment type="subcellular location">
    <subcellularLocation>
        <location evidence="2 13">Cell membrane</location>
        <topology evidence="2 13">Multi-pass membrane protein</topology>
    </subcellularLocation>
</comment>
<accession>A0A8C0DTB0</accession>
<comment type="function">
    <text evidence="1">Putative pheromone receptor.</text>
</comment>
<evidence type="ECO:0000256" key="13">
    <source>
        <dbReference type="RuleBase" id="RU364061"/>
    </source>
</evidence>
<evidence type="ECO:0000256" key="1">
    <source>
        <dbReference type="ARBA" id="ARBA00003878"/>
    </source>
</evidence>
<evidence type="ECO:0000256" key="2">
    <source>
        <dbReference type="ARBA" id="ARBA00004651"/>
    </source>
</evidence>
<evidence type="ECO:0000256" key="6">
    <source>
        <dbReference type="ARBA" id="ARBA00022692"/>
    </source>
</evidence>
<dbReference type="InterPro" id="IPR004072">
    <property type="entry name" value="Vmron_rcpt_1"/>
</dbReference>
<dbReference type="Pfam" id="PF03402">
    <property type="entry name" value="V1R"/>
    <property type="match status" value="1"/>
</dbReference>
<comment type="caution">
    <text evidence="13">Lacks conserved residue(s) required for the propagation of feature annotation.</text>
</comment>
<evidence type="ECO:0000256" key="9">
    <source>
        <dbReference type="ARBA" id="ARBA00023136"/>
    </source>
</evidence>
<keyword evidence="12 13" id="KW-0807">Transducer</keyword>
<evidence type="ECO:0000256" key="8">
    <source>
        <dbReference type="ARBA" id="ARBA00023040"/>
    </source>
</evidence>
<keyword evidence="9 13" id="KW-0472">Membrane</keyword>
<dbReference type="PANTHER" id="PTHR24062">
    <property type="entry name" value="VOMERONASAL TYPE-1 RECEPTOR"/>
    <property type="match status" value="1"/>
</dbReference>
<dbReference type="Gene3D" id="1.20.1070.10">
    <property type="entry name" value="Rhodopsin 7-helix transmembrane proteins"/>
    <property type="match status" value="1"/>
</dbReference>
<comment type="similarity">
    <text evidence="3 13">Belongs to the G-protein coupled receptor 1 family.</text>
</comment>
<feature type="transmembrane region" description="Helical" evidence="13">
    <location>
        <begin position="176"/>
        <end position="203"/>
    </location>
</feature>
<keyword evidence="10 13" id="KW-0675">Receptor</keyword>
<keyword evidence="4 13" id="KW-1003">Cell membrane</keyword>
<dbReference type="GO" id="GO:0016503">
    <property type="term" value="F:pheromone receptor activity"/>
    <property type="evidence" value="ECO:0007669"/>
    <property type="project" value="InterPro"/>
</dbReference>
<dbReference type="GO" id="GO:0019236">
    <property type="term" value="P:response to pheromone"/>
    <property type="evidence" value="ECO:0007669"/>
    <property type="project" value="UniProtKB-KW"/>
</dbReference>
<feature type="transmembrane region" description="Helical" evidence="13">
    <location>
        <begin position="231"/>
        <end position="254"/>
    </location>
</feature>
<keyword evidence="6 13" id="KW-0812">Transmembrane</keyword>
<keyword evidence="8 13" id="KW-0297">G-protein coupled receptor</keyword>
<feature type="transmembrane region" description="Helical" evidence="13">
    <location>
        <begin position="266"/>
        <end position="288"/>
    </location>
</feature>
<dbReference type="PRINTS" id="PR01534">
    <property type="entry name" value="VOMERONASL1R"/>
</dbReference>
<dbReference type="SUPFAM" id="SSF81321">
    <property type="entry name" value="Family A G protein-coupled receptor-like"/>
    <property type="match status" value="1"/>
</dbReference>
<evidence type="ECO:0000256" key="12">
    <source>
        <dbReference type="ARBA" id="ARBA00023224"/>
    </source>
</evidence>
<sequence length="304" mass="33965">MACELVMRILLLFQTGVGLLRNSSLLYVYMLTLFTKHTQRPTDLILNQLTVANFLVLFSRGIPQTLDALGLKYFLGEVESKLLYSQSGPGVSLCTTCLLSGFQAITISPSNSRCAKLKLKAPTFVQPAYSLCWILHLLINIVVPMKLTHPGNAINMTEKYFGLCSSKRPDSFLTSLYAFLLSFLDILCLVPMGWASGSIVLFLQRHKQRVQYTYHTSLSPRASPETSATHTVLLLVGSFVSFYSLSSILSLYMMCFVNPSLQLVNISAFLVACFPAFNPFALITNMSFPLCRKRAYLYQHLPLP</sequence>
<evidence type="ECO:0000256" key="11">
    <source>
        <dbReference type="ARBA" id="ARBA00023180"/>
    </source>
</evidence>